<name>A0A0N9HZG4_9PSEU</name>
<dbReference type="STRING" id="860235.AOZ06_19950"/>
<feature type="transmembrane region" description="Helical" evidence="1">
    <location>
        <begin position="7"/>
        <end position="29"/>
    </location>
</feature>
<feature type="transmembrane region" description="Helical" evidence="1">
    <location>
        <begin position="132"/>
        <end position="149"/>
    </location>
</feature>
<feature type="transmembrane region" description="Helical" evidence="1">
    <location>
        <begin position="155"/>
        <end position="173"/>
    </location>
</feature>
<dbReference type="Proteomes" id="UP000063699">
    <property type="component" value="Chromosome"/>
</dbReference>
<dbReference type="KEGG" id="kphy:AOZ06_19950"/>
<evidence type="ECO:0000313" key="2">
    <source>
        <dbReference type="EMBL" id="ALG08883.1"/>
    </source>
</evidence>
<feature type="transmembrane region" description="Helical" evidence="1">
    <location>
        <begin position="44"/>
        <end position="66"/>
    </location>
</feature>
<dbReference type="AlphaFoldDB" id="A0A0N9HZG4"/>
<proteinExistence type="predicted"/>
<organism evidence="2 3">
    <name type="scientific">Kibdelosporangium phytohabitans</name>
    <dbReference type="NCBI Taxonomy" id="860235"/>
    <lineage>
        <taxon>Bacteria</taxon>
        <taxon>Bacillati</taxon>
        <taxon>Actinomycetota</taxon>
        <taxon>Actinomycetes</taxon>
        <taxon>Pseudonocardiales</taxon>
        <taxon>Pseudonocardiaceae</taxon>
        <taxon>Kibdelosporangium</taxon>
    </lineage>
</organism>
<evidence type="ECO:0000313" key="3">
    <source>
        <dbReference type="Proteomes" id="UP000063699"/>
    </source>
</evidence>
<evidence type="ECO:0000256" key="1">
    <source>
        <dbReference type="SAM" id="Phobius"/>
    </source>
</evidence>
<keyword evidence="1" id="KW-0812">Transmembrane</keyword>
<dbReference type="EMBL" id="CP012752">
    <property type="protein sequence ID" value="ALG08883.1"/>
    <property type="molecule type" value="Genomic_DNA"/>
</dbReference>
<keyword evidence="1" id="KW-0472">Membrane</keyword>
<sequence>MTIAVGIFELFTYAIPGSFYLALFTYIAARAQWIDMAAATRTPTVLLVIGLVLVSYVLGYLAYPLGHFVNKVLPRRRGGEVTAAFLERNPAARKREYVEADPFLLLAAIQTNDTEVAADVTRLRASGLMLRNCAPPFLIAAVVAVVELFTSRSPVFAVTCAVIFLIGFGALVVQGRRLGRWAKLRTLEAAFWVPDIDEKFRDPQS</sequence>
<gene>
    <name evidence="2" type="ORF">AOZ06_19950</name>
</gene>
<dbReference type="OrthoDB" id="3621416at2"/>
<accession>A0A0N9HZG4</accession>
<protein>
    <submittedName>
        <fullName evidence="2">Uncharacterized protein</fullName>
    </submittedName>
</protein>
<reference evidence="2 3" key="1">
    <citation type="submission" date="2015-07" db="EMBL/GenBank/DDBJ databases">
        <title>Genome sequencing of Kibdelosporangium phytohabitans.</title>
        <authorList>
            <person name="Qin S."/>
            <person name="Xing K."/>
        </authorList>
    </citation>
    <scope>NUCLEOTIDE SEQUENCE [LARGE SCALE GENOMIC DNA]</scope>
    <source>
        <strain evidence="2 3">KLBMP1111</strain>
    </source>
</reference>
<keyword evidence="1" id="KW-1133">Transmembrane helix</keyword>
<keyword evidence="3" id="KW-1185">Reference proteome</keyword>
<dbReference type="RefSeq" id="WP_054290789.1">
    <property type="nucleotide sequence ID" value="NZ_CP012752.1"/>
</dbReference>